<proteinExistence type="predicted"/>
<accession>A0A7X2LSY1</accession>
<dbReference type="Gene3D" id="3.40.50.300">
    <property type="entry name" value="P-loop containing nucleotide triphosphate hydrolases"/>
    <property type="match status" value="1"/>
</dbReference>
<dbReference type="EMBL" id="WKJJ01000003">
    <property type="protein sequence ID" value="MRV71417.1"/>
    <property type="molecule type" value="Genomic_DNA"/>
</dbReference>
<evidence type="ECO:0008006" key="4">
    <source>
        <dbReference type="Google" id="ProtNLM"/>
    </source>
</evidence>
<organism evidence="2 3">
    <name type="scientific">Pseudoduganella rivuli</name>
    <dbReference type="NCBI Taxonomy" id="2666085"/>
    <lineage>
        <taxon>Bacteria</taxon>
        <taxon>Pseudomonadati</taxon>
        <taxon>Pseudomonadota</taxon>
        <taxon>Betaproteobacteria</taxon>
        <taxon>Burkholderiales</taxon>
        <taxon>Oxalobacteraceae</taxon>
        <taxon>Telluria group</taxon>
        <taxon>Pseudoduganella</taxon>
    </lineage>
</organism>
<evidence type="ECO:0000256" key="1">
    <source>
        <dbReference type="ARBA" id="ARBA00022679"/>
    </source>
</evidence>
<dbReference type="Proteomes" id="UP000446768">
    <property type="component" value="Unassembled WGS sequence"/>
</dbReference>
<dbReference type="SUPFAM" id="SSF52540">
    <property type="entry name" value="P-loop containing nucleoside triphosphate hydrolases"/>
    <property type="match status" value="1"/>
</dbReference>
<reference evidence="2 3" key="1">
    <citation type="submission" date="2019-11" db="EMBL/GenBank/DDBJ databases">
        <title>Novel species isolated from a subtropical stream in China.</title>
        <authorList>
            <person name="Lu H."/>
        </authorList>
    </citation>
    <scope>NUCLEOTIDE SEQUENCE [LARGE SCALE GENOMIC DNA]</scope>
    <source>
        <strain evidence="2 3">FT92W</strain>
    </source>
</reference>
<name>A0A7X2LSY1_9BURK</name>
<keyword evidence="1" id="KW-0808">Transferase</keyword>
<keyword evidence="3" id="KW-1185">Reference proteome</keyword>
<dbReference type="Pfam" id="PF13469">
    <property type="entry name" value="Sulfotransfer_3"/>
    <property type="match status" value="1"/>
</dbReference>
<gene>
    <name evidence="2" type="ORF">GJ700_06745</name>
</gene>
<dbReference type="GO" id="GO:0008476">
    <property type="term" value="F:protein-tyrosine sulfotransferase activity"/>
    <property type="evidence" value="ECO:0007669"/>
    <property type="project" value="InterPro"/>
</dbReference>
<dbReference type="RefSeq" id="WP_154371877.1">
    <property type="nucleotide sequence ID" value="NZ_WKJJ01000003.1"/>
</dbReference>
<protein>
    <recommendedName>
        <fullName evidence="4">Sulfotransferase</fullName>
    </recommendedName>
</protein>
<dbReference type="AlphaFoldDB" id="A0A7X2LSY1"/>
<dbReference type="PANTHER" id="PTHR12788">
    <property type="entry name" value="PROTEIN-TYROSINE SULFOTRANSFERASE 2"/>
    <property type="match status" value="1"/>
</dbReference>
<evidence type="ECO:0000313" key="3">
    <source>
        <dbReference type="Proteomes" id="UP000446768"/>
    </source>
</evidence>
<dbReference type="InterPro" id="IPR027417">
    <property type="entry name" value="P-loop_NTPase"/>
</dbReference>
<dbReference type="InterPro" id="IPR026634">
    <property type="entry name" value="TPST-like"/>
</dbReference>
<sequence length="303" mass="34199">MTRPEPMAAPSCEHSFFQKIMQWPALVAAHFGKKTVPVVKETQIQPPAGLECVFVSGVMRSGTTLLQRVVAHSLDSQYIREESTLRIPIESFQVLEQYQAFEPIGRAAYVEQYQTFLSGLLHAIRREINGGTLVLKDPLALKSIPTFIELMPRTKFIISIRNPMSTAASIYRVRNRQRQQGKQSFITPMDFGDIVEYIARLCEVIIAVHEKDNVCLVKYEELIGHNPAVLKQLSSFIGARVKLNPPDDSFAYDADHAFWTPESGQDIKNTSLDKYRSELSVEEKALVAAKLARFNTMFGYTAE</sequence>
<evidence type="ECO:0000313" key="2">
    <source>
        <dbReference type="EMBL" id="MRV71417.1"/>
    </source>
</evidence>
<comment type="caution">
    <text evidence="2">The sequence shown here is derived from an EMBL/GenBank/DDBJ whole genome shotgun (WGS) entry which is preliminary data.</text>
</comment>
<dbReference type="PANTHER" id="PTHR12788:SF10">
    <property type="entry name" value="PROTEIN-TYROSINE SULFOTRANSFERASE"/>
    <property type="match status" value="1"/>
</dbReference>